<dbReference type="EMBL" id="JAYMYQ010000011">
    <property type="protein sequence ID" value="KAK7306662.1"/>
    <property type="molecule type" value="Genomic_DNA"/>
</dbReference>
<keyword evidence="5" id="KW-0472">Membrane</keyword>
<keyword evidence="2" id="KW-0813">Transport</keyword>
<evidence type="ECO:0000313" key="7">
    <source>
        <dbReference type="Proteomes" id="UP001367508"/>
    </source>
</evidence>
<evidence type="ECO:0000256" key="5">
    <source>
        <dbReference type="ARBA" id="ARBA00023136"/>
    </source>
</evidence>
<keyword evidence="3" id="KW-0812">Transmembrane</keyword>
<proteinExistence type="predicted"/>
<evidence type="ECO:0000256" key="1">
    <source>
        <dbReference type="ARBA" id="ARBA00004141"/>
    </source>
</evidence>
<dbReference type="Gene3D" id="1.20.1250.20">
    <property type="entry name" value="MFS general substrate transporter like domains"/>
    <property type="match status" value="1"/>
</dbReference>
<dbReference type="GO" id="GO:0015149">
    <property type="term" value="F:hexose transmembrane transporter activity"/>
    <property type="evidence" value="ECO:0007669"/>
    <property type="project" value="TreeGrafter"/>
</dbReference>
<dbReference type="Proteomes" id="UP001367508">
    <property type="component" value="Unassembled WGS sequence"/>
</dbReference>
<gene>
    <name evidence="6" type="ORF">VNO77_44614</name>
</gene>
<evidence type="ECO:0000256" key="4">
    <source>
        <dbReference type="ARBA" id="ARBA00022989"/>
    </source>
</evidence>
<dbReference type="GO" id="GO:0016020">
    <property type="term" value="C:membrane"/>
    <property type="evidence" value="ECO:0007669"/>
    <property type="project" value="UniProtKB-SubCell"/>
</dbReference>
<evidence type="ECO:0000256" key="3">
    <source>
        <dbReference type="ARBA" id="ARBA00022692"/>
    </source>
</evidence>
<keyword evidence="4" id="KW-1133">Transmembrane helix</keyword>
<accession>A0AAN9PQW7</accession>
<reference evidence="6 7" key="1">
    <citation type="submission" date="2024-01" db="EMBL/GenBank/DDBJ databases">
        <title>The genomes of 5 underutilized Papilionoideae crops provide insights into root nodulation and disease resistanc.</title>
        <authorList>
            <person name="Jiang F."/>
        </authorList>
    </citation>
    <scope>NUCLEOTIDE SEQUENCE [LARGE SCALE GENOMIC DNA]</scope>
    <source>
        <strain evidence="6">LVBAO_FW01</strain>
        <tissue evidence="6">Leaves</tissue>
    </source>
</reference>
<dbReference type="InterPro" id="IPR045263">
    <property type="entry name" value="GLUT"/>
</dbReference>
<dbReference type="AlphaFoldDB" id="A0AAN9PQW7"/>
<comment type="caution">
    <text evidence="6">The sequence shown here is derived from an EMBL/GenBank/DDBJ whole genome shotgun (WGS) entry which is preliminary data.</text>
</comment>
<dbReference type="InterPro" id="IPR005829">
    <property type="entry name" value="Sugar_transporter_CS"/>
</dbReference>
<protein>
    <submittedName>
        <fullName evidence="6">Uncharacterized protein</fullName>
    </submittedName>
</protein>
<dbReference type="InterPro" id="IPR005828">
    <property type="entry name" value="MFS_sugar_transport-like"/>
</dbReference>
<evidence type="ECO:0000256" key="2">
    <source>
        <dbReference type="ARBA" id="ARBA00022448"/>
    </source>
</evidence>
<dbReference type="PROSITE" id="PS00217">
    <property type="entry name" value="SUGAR_TRANSPORT_2"/>
    <property type="match status" value="1"/>
</dbReference>
<keyword evidence="7" id="KW-1185">Reference proteome</keyword>
<dbReference type="PANTHER" id="PTHR23503">
    <property type="entry name" value="SOLUTE CARRIER FAMILY 2"/>
    <property type="match status" value="1"/>
</dbReference>
<dbReference type="PANTHER" id="PTHR23503:SF114">
    <property type="entry name" value="PLASTIDIC GLUCOSE TRANSPORTER 3-RELATED"/>
    <property type="match status" value="1"/>
</dbReference>
<organism evidence="6 7">
    <name type="scientific">Canavalia gladiata</name>
    <name type="common">Sword bean</name>
    <name type="synonym">Dolichos gladiatus</name>
    <dbReference type="NCBI Taxonomy" id="3824"/>
    <lineage>
        <taxon>Eukaryota</taxon>
        <taxon>Viridiplantae</taxon>
        <taxon>Streptophyta</taxon>
        <taxon>Embryophyta</taxon>
        <taxon>Tracheophyta</taxon>
        <taxon>Spermatophyta</taxon>
        <taxon>Magnoliopsida</taxon>
        <taxon>eudicotyledons</taxon>
        <taxon>Gunneridae</taxon>
        <taxon>Pentapetalae</taxon>
        <taxon>rosids</taxon>
        <taxon>fabids</taxon>
        <taxon>Fabales</taxon>
        <taxon>Fabaceae</taxon>
        <taxon>Papilionoideae</taxon>
        <taxon>50 kb inversion clade</taxon>
        <taxon>NPAAA clade</taxon>
        <taxon>indigoferoid/millettioid clade</taxon>
        <taxon>Phaseoleae</taxon>
        <taxon>Canavalia</taxon>
    </lineage>
</organism>
<dbReference type="Pfam" id="PF00083">
    <property type="entry name" value="Sugar_tr"/>
    <property type="match status" value="1"/>
</dbReference>
<evidence type="ECO:0000313" key="6">
    <source>
        <dbReference type="EMBL" id="KAK7306662.1"/>
    </source>
</evidence>
<dbReference type="InterPro" id="IPR036259">
    <property type="entry name" value="MFS_trans_sf"/>
</dbReference>
<comment type="subcellular location">
    <subcellularLocation>
        <location evidence="1">Membrane</location>
        <topology evidence="1">Multi-pass membrane protein</topology>
    </subcellularLocation>
</comment>
<sequence length="246" mass="26848">MIIGVGMTATAKSLSRMLLGSLFVGARMGLGPPVAILYVVEVSPPFVRGTYRGLTRIRGRTIKARIEFEKLWGGVHVKGAMVELSKSIRGDRSYTTRLSKLLFGCNFRVMFIGSTLFALQQLSVINVVFYFSSTVFESFGEPSDIANICVGIGNLLGLVDAMILMDKLGWKVLFLGRFRGIAMISCHDGSDLGRVYTLASWLGMMPITQALVYDGTTFKDLSDVMQVSKSALDKALAECEDMDGNA</sequence>
<name>A0AAN9PQW7_CANGL</name>